<evidence type="ECO:0000313" key="2">
    <source>
        <dbReference type="EMBL" id="NXQ37508.1"/>
    </source>
</evidence>
<dbReference type="AlphaFoldDB" id="A0A7L2CK39"/>
<feature type="non-terminal residue" evidence="2">
    <location>
        <position position="99"/>
    </location>
</feature>
<feature type="region of interest" description="Disordered" evidence="1">
    <location>
        <begin position="47"/>
        <end position="99"/>
    </location>
</feature>
<name>A0A7L2CK39_9PASS</name>
<proteinExistence type="predicted"/>
<reference evidence="2 3" key="1">
    <citation type="submission" date="2019-09" db="EMBL/GenBank/DDBJ databases">
        <title>Bird 10,000 Genomes (B10K) Project - Family phase.</title>
        <authorList>
            <person name="Zhang G."/>
        </authorList>
    </citation>
    <scope>NUCLEOTIDE SEQUENCE [LARGE SCALE GENOMIC DNA]</scope>
    <source>
        <strain evidence="2">B10K-DU-001-15</strain>
        <tissue evidence="2">Muscle</tissue>
    </source>
</reference>
<accession>A0A7L2CK39</accession>
<dbReference type="Proteomes" id="UP000571582">
    <property type="component" value="Unassembled WGS sequence"/>
</dbReference>
<gene>
    <name evidence="2" type="primary">Aurka_1</name>
    <name evidence="2" type="ORF">ALACHE_R15289</name>
</gene>
<keyword evidence="3" id="KW-1185">Reference proteome</keyword>
<feature type="non-terminal residue" evidence="2">
    <location>
        <position position="1"/>
    </location>
</feature>
<evidence type="ECO:0000256" key="1">
    <source>
        <dbReference type="SAM" id="MobiDB-lite"/>
    </source>
</evidence>
<feature type="compositionally biased region" description="Polar residues" evidence="1">
    <location>
        <begin position="18"/>
        <end position="27"/>
    </location>
</feature>
<keyword evidence="2" id="KW-0418">Kinase</keyword>
<feature type="compositionally biased region" description="Polar residues" evidence="1">
    <location>
        <begin position="47"/>
        <end position="78"/>
    </location>
</feature>
<sequence>SSKVANPLGDVPKRVPVSQHSAQSRLLTSGAPARVLCPANFAQRVPVQSQKPALSAQKLSNNQTTQQPRPKVSQQATVRAQAASKSTEKPPQAAAPGKS</sequence>
<dbReference type="GO" id="GO:0016301">
    <property type="term" value="F:kinase activity"/>
    <property type="evidence" value="ECO:0007669"/>
    <property type="project" value="UniProtKB-KW"/>
</dbReference>
<organism evidence="2 3">
    <name type="scientific">Alaudala cheleensis</name>
    <name type="common">Asian short-toed lark</name>
    <dbReference type="NCBI Taxonomy" id="670337"/>
    <lineage>
        <taxon>Eukaryota</taxon>
        <taxon>Metazoa</taxon>
        <taxon>Chordata</taxon>
        <taxon>Craniata</taxon>
        <taxon>Vertebrata</taxon>
        <taxon>Euteleostomi</taxon>
        <taxon>Archelosauria</taxon>
        <taxon>Archosauria</taxon>
        <taxon>Dinosauria</taxon>
        <taxon>Saurischia</taxon>
        <taxon>Theropoda</taxon>
        <taxon>Coelurosauria</taxon>
        <taxon>Aves</taxon>
        <taxon>Neognathae</taxon>
        <taxon>Neoaves</taxon>
        <taxon>Telluraves</taxon>
        <taxon>Australaves</taxon>
        <taxon>Passeriformes</taxon>
        <taxon>Sylvioidea</taxon>
        <taxon>Alaudidae</taxon>
        <taxon>Alaudala</taxon>
    </lineage>
</organism>
<protein>
    <submittedName>
        <fullName evidence="2">AURKA kinase</fullName>
    </submittedName>
</protein>
<keyword evidence="2" id="KW-0808">Transferase</keyword>
<feature type="region of interest" description="Disordered" evidence="1">
    <location>
        <begin position="1"/>
        <end position="30"/>
    </location>
</feature>
<evidence type="ECO:0000313" key="3">
    <source>
        <dbReference type="Proteomes" id="UP000571582"/>
    </source>
</evidence>
<dbReference type="EMBL" id="VWYE01060147">
    <property type="protein sequence ID" value="NXQ37508.1"/>
    <property type="molecule type" value="Genomic_DNA"/>
</dbReference>
<comment type="caution">
    <text evidence="2">The sequence shown here is derived from an EMBL/GenBank/DDBJ whole genome shotgun (WGS) entry which is preliminary data.</text>
</comment>